<dbReference type="EMBL" id="JAAIVB010000011">
    <property type="protein sequence ID" value="NEX60225.1"/>
    <property type="molecule type" value="Genomic_DNA"/>
</dbReference>
<protein>
    <submittedName>
        <fullName evidence="1">Uncharacterized protein</fullName>
    </submittedName>
</protein>
<name>A0A6B3SLH4_9BURK</name>
<dbReference type="Proteomes" id="UP000482155">
    <property type="component" value="Unassembled WGS sequence"/>
</dbReference>
<evidence type="ECO:0000313" key="1">
    <source>
        <dbReference type="EMBL" id="NEX60225.1"/>
    </source>
</evidence>
<evidence type="ECO:0000313" key="2">
    <source>
        <dbReference type="Proteomes" id="UP000482155"/>
    </source>
</evidence>
<dbReference type="AlphaFoldDB" id="A0A6B3SLH4"/>
<comment type="caution">
    <text evidence="1">The sequence shown here is derived from an EMBL/GenBank/DDBJ whole genome shotgun (WGS) entry which is preliminary data.</text>
</comment>
<sequence length="79" mass="8619">MVHLTETGVHAGRRLCAAPRNDGERNVHAAMAPLHNPSVRAQVCPACLKTWALEAYDPSDDMPDYIVMLRANATPPVRA</sequence>
<accession>A0A6B3SLH4</accession>
<reference evidence="1 2" key="1">
    <citation type="submission" date="2020-02" db="EMBL/GenBank/DDBJ databases">
        <authorList>
            <person name="Kim M.K."/>
        </authorList>
    </citation>
    <scope>NUCLEOTIDE SEQUENCE [LARGE SCALE GENOMIC DNA]</scope>
    <source>
        <strain evidence="1 2">17J57-3</strain>
    </source>
</reference>
<gene>
    <name evidence="1" type="ORF">G3574_03955</name>
</gene>
<keyword evidence="2" id="KW-1185">Reference proteome</keyword>
<dbReference type="RefSeq" id="WP_163960717.1">
    <property type="nucleotide sequence ID" value="NZ_JAAIVB010000011.1"/>
</dbReference>
<proteinExistence type="predicted"/>
<organism evidence="1 2">
    <name type="scientific">Noviherbaspirillum galbum</name>
    <dbReference type="NCBI Taxonomy" id="2709383"/>
    <lineage>
        <taxon>Bacteria</taxon>
        <taxon>Pseudomonadati</taxon>
        <taxon>Pseudomonadota</taxon>
        <taxon>Betaproteobacteria</taxon>
        <taxon>Burkholderiales</taxon>
        <taxon>Oxalobacteraceae</taxon>
        <taxon>Noviherbaspirillum</taxon>
    </lineage>
</organism>